<dbReference type="EMBL" id="ML976666">
    <property type="protein sequence ID" value="KAF1976611.1"/>
    <property type="molecule type" value="Genomic_DNA"/>
</dbReference>
<evidence type="ECO:0000313" key="2">
    <source>
        <dbReference type="EMBL" id="KAF1976611.1"/>
    </source>
</evidence>
<sequence length="209" mass="22336">MPKTKDGLRAFFLARKQAENQGPSSSFTAPATNLQPVGPFSFSSISAGLGARPLTENVRDVGRERQYSGDMEGVEMLQSSATLSAPATPVRHSVLSKGGNRLQDSASGMTPLTPRASRGMPMATFVPGDDGGWTFKREADKVAASTQQVDKARRSARRLALIKEIEVATAKLLALEMEEQAAERGDKPAEDTEHNEEDWATCSSDAAGP</sequence>
<organism evidence="2 3">
    <name type="scientific">Bimuria novae-zelandiae CBS 107.79</name>
    <dbReference type="NCBI Taxonomy" id="1447943"/>
    <lineage>
        <taxon>Eukaryota</taxon>
        <taxon>Fungi</taxon>
        <taxon>Dikarya</taxon>
        <taxon>Ascomycota</taxon>
        <taxon>Pezizomycotina</taxon>
        <taxon>Dothideomycetes</taxon>
        <taxon>Pleosporomycetidae</taxon>
        <taxon>Pleosporales</taxon>
        <taxon>Massarineae</taxon>
        <taxon>Didymosphaeriaceae</taxon>
        <taxon>Bimuria</taxon>
    </lineage>
</organism>
<keyword evidence="3" id="KW-1185">Reference proteome</keyword>
<feature type="region of interest" description="Disordered" evidence="1">
    <location>
        <begin position="179"/>
        <end position="209"/>
    </location>
</feature>
<name>A0A6A5VHF2_9PLEO</name>
<feature type="region of interest" description="Disordered" evidence="1">
    <location>
        <begin position="81"/>
        <end position="123"/>
    </location>
</feature>
<dbReference type="AlphaFoldDB" id="A0A6A5VHF2"/>
<feature type="compositionally biased region" description="Basic and acidic residues" evidence="1">
    <location>
        <begin position="181"/>
        <end position="192"/>
    </location>
</feature>
<gene>
    <name evidence="2" type="ORF">BU23DRAFT_30972</name>
</gene>
<proteinExistence type="predicted"/>
<reference evidence="2" key="1">
    <citation type="journal article" date="2020" name="Stud. Mycol.">
        <title>101 Dothideomycetes genomes: a test case for predicting lifestyles and emergence of pathogens.</title>
        <authorList>
            <person name="Haridas S."/>
            <person name="Albert R."/>
            <person name="Binder M."/>
            <person name="Bloem J."/>
            <person name="Labutti K."/>
            <person name="Salamov A."/>
            <person name="Andreopoulos B."/>
            <person name="Baker S."/>
            <person name="Barry K."/>
            <person name="Bills G."/>
            <person name="Bluhm B."/>
            <person name="Cannon C."/>
            <person name="Castanera R."/>
            <person name="Culley D."/>
            <person name="Daum C."/>
            <person name="Ezra D."/>
            <person name="Gonzalez J."/>
            <person name="Henrissat B."/>
            <person name="Kuo A."/>
            <person name="Liang C."/>
            <person name="Lipzen A."/>
            <person name="Lutzoni F."/>
            <person name="Magnuson J."/>
            <person name="Mondo S."/>
            <person name="Nolan M."/>
            <person name="Ohm R."/>
            <person name="Pangilinan J."/>
            <person name="Park H.-J."/>
            <person name="Ramirez L."/>
            <person name="Alfaro M."/>
            <person name="Sun H."/>
            <person name="Tritt A."/>
            <person name="Yoshinaga Y."/>
            <person name="Zwiers L.-H."/>
            <person name="Turgeon B."/>
            <person name="Goodwin S."/>
            <person name="Spatafora J."/>
            <person name="Crous P."/>
            <person name="Grigoriev I."/>
        </authorList>
    </citation>
    <scope>NUCLEOTIDE SEQUENCE</scope>
    <source>
        <strain evidence="2">CBS 107.79</strain>
    </source>
</reference>
<accession>A0A6A5VHF2</accession>
<evidence type="ECO:0000256" key="1">
    <source>
        <dbReference type="SAM" id="MobiDB-lite"/>
    </source>
</evidence>
<dbReference type="Proteomes" id="UP000800036">
    <property type="component" value="Unassembled WGS sequence"/>
</dbReference>
<protein>
    <submittedName>
        <fullName evidence="2">Uncharacterized protein</fullName>
    </submittedName>
</protein>
<evidence type="ECO:0000313" key="3">
    <source>
        <dbReference type="Proteomes" id="UP000800036"/>
    </source>
</evidence>